<accession>A0ABW1RC23</accession>
<evidence type="ECO:0000313" key="2">
    <source>
        <dbReference type="Proteomes" id="UP001596289"/>
    </source>
</evidence>
<organism evidence="1 2">
    <name type="scientific">Loigolactobacillus jiayinensis</name>
    <dbReference type="NCBI Taxonomy" id="2486016"/>
    <lineage>
        <taxon>Bacteria</taxon>
        <taxon>Bacillati</taxon>
        <taxon>Bacillota</taxon>
        <taxon>Bacilli</taxon>
        <taxon>Lactobacillales</taxon>
        <taxon>Lactobacillaceae</taxon>
        <taxon>Loigolactobacillus</taxon>
    </lineage>
</organism>
<gene>
    <name evidence="1" type="ORF">ACFQGP_07560</name>
</gene>
<comment type="caution">
    <text evidence="1">The sequence shown here is derived from an EMBL/GenBank/DDBJ whole genome shotgun (WGS) entry which is preliminary data.</text>
</comment>
<protein>
    <submittedName>
        <fullName evidence="1">Uncharacterized protein</fullName>
    </submittedName>
</protein>
<reference evidence="2" key="1">
    <citation type="journal article" date="2019" name="Int. J. Syst. Evol. Microbiol.">
        <title>The Global Catalogue of Microorganisms (GCM) 10K type strain sequencing project: providing services to taxonomists for standard genome sequencing and annotation.</title>
        <authorList>
            <consortium name="The Broad Institute Genomics Platform"/>
            <consortium name="The Broad Institute Genome Sequencing Center for Infectious Disease"/>
            <person name="Wu L."/>
            <person name="Ma J."/>
        </authorList>
    </citation>
    <scope>NUCLEOTIDE SEQUENCE [LARGE SCALE GENOMIC DNA]</scope>
    <source>
        <strain evidence="2">CCM 8904</strain>
    </source>
</reference>
<dbReference type="EMBL" id="JBHSSL010000042">
    <property type="protein sequence ID" value="MFC6170430.1"/>
    <property type="molecule type" value="Genomic_DNA"/>
</dbReference>
<proteinExistence type="predicted"/>
<evidence type="ECO:0000313" key="1">
    <source>
        <dbReference type="EMBL" id="MFC6170430.1"/>
    </source>
</evidence>
<sequence>MTNKGGNTTAFVPGFSDPGDGAFFCGQFKEVVRFGGRDVAAVSSF</sequence>
<name>A0ABW1RC23_9LACO</name>
<dbReference type="RefSeq" id="WP_164509518.1">
    <property type="nucleotide sequence ID" value="NZ_JBHSSL010000042.1"/>
</dbReference>
<dbReference type="Proteomes" id="UP001596289">
    <property type="component" value="Unassembled WGS sequence"/>
</dbReference>
<keyword evidence="2" id="KW-1185">Reference proteome</keyword>